<evidence type="ECO:0000256" key="9">
    <source>
        <dbReference type="ARBA" id="ARBA00023239"/>
    </source>
</evidence>
<feature type="binding site" evidence="12">
    <location>
        <begin position="269"/>
        <end position="272"/>
    </location>
    <ligand>
        <name>dihydroxyacetone phosphate</name>
        <dbReference type="ChEBI" id="CHEBI:57642"/>
    </ligand>
</feature>
<organism evidence="14 15">
    <name type="scientific">Candidatus Scalindua arabica</name>
    <dbReference type="NCBI Taxonomy" id="1127984"/>
    <lineage>
        <taxon>Bacteria</taxon>
        <taxon>Pseudomonadati</taxon>
        <taxon>Planctomycetota</taxon>
        <taxon>Candidatus Brocadiia</taxon>
        <taxon>Candidatus Brocadiales</taxon>
        <taxon>Candidatus Scalinduaceae</taxon>
        <taxon>Candidatus Scalindua</taxon>
    </lineage>
</organism>
<evidence type="ECO:0000256" key="13">
    <source>
        <dbReference type="PIRSR" id="PIRSR001359-3"/>
    </source>
</evidence>
<dbReference type="Pfam" id="PF01116">
    <property type="entry name" value="F_bP_aldolase"/>
    <property type="match status" value="1"/>
</dbReference>
<evidence type="ECO:0000256" key="11">
    <source>
        <dbReference type="PIRSR" id="PIRSR001359-1"/>
    </source>
</evidence>
<dbReference type="Gene3D" id="3.20.20.70">
    <property type="entry name" value="Aldolase class I"/>
    <property type="match status" value="1"/>
</dbReference>
<comment type="similarity">
    <text evidence="4">Belongs to the class II fructose-bisphosphate aldolase family.</text>
</comment>
<evidence type="ECO:0000256" key="5">
    <source>
        <dbReference type="ARBA" id="ARBA00013068"/>
    </source>
</evidence>
<comment type="catalytic activity">
    <reaction evidence="1">
        <text>beta-D-fructose 1,6-bisphosphate = D-glyceraldehyde 3-phosphate + dihydroxyacetone phosphate</text>
        <dbReference type="Rhea" id="RHEA:14729"/>
        <dbReference type="ChEBI" id="CHEBI:32966"/>
        <dbReference type="ChEBI" id="CHEBI:57642"/>
        <dbReference type="ChEBI" id="CHEBI:59776"/>
        <dbReference type="EC" id="4.1.2.13"/>
    </reaction>
</comment>
<feature type="binding site" evidence="13">
    <location>
        <position position="193"/>
    </location>
    <ligand>
        <name>Zn(2+)</name>
        <dbReference type="ChEBI" id="CHEBI:29105"/>
        <label>1</label>
        <note>catalytic</note>
    </ligand>
</feature>
<dbReference type="EMBL" id="JAANXD010000084">
    <property type="protein sequence ID" value="MBS1259188.1"/>
    <property type="molecule type" value="Genomic_DNA"/>
</dbReference>
<evidence type="ECO:0000256" key="2">
    <source>
        <dbReference type="ARBA" id="ARBA00002181"/>
    </source>
</evidence>
<feature type="binding site" evidence="13">
    <location>
        <position position="226"/>
    </location>
    <ligand>
        <name>Zn(2+)</name>
        <dbReference type="ChEBI" id="CHEBI:29105"/>
        <label>1</label>
        <note>catalytic</note>
    </ligand>
</feature>
<proteinExistence type="inferred from homology"/>
<protein>
    <recommendedName>
        <fullName evidence="5">fructose-bisphosphate aldolase</fullName>
        <ecNumber evidence="5">4.1.2.13</ecNumber>
    </recommendedName>
    <alternativeName>
        <fullName evidence="10">Fructose-1,6-bisphosphate aldolase</fullName>
    </alternativeName>
</protein>
<feature type="active site" description="Proton donor" evidence="11">
    <location>
        <position position="84"/>
    </location>
</feature>
<dbReference type="FunFam" id="3.20.20.70:FF:000111">
    <property type="entry name" value="Fructose-1,6-bisphosphate aldolase"/>
    <property type="match status" value="1"/>
</dbReference>
<dbReference type="CDD" id="cd00947">
    <property type="entry name" value="TBP_aldolase_IIB"/>
    <property type="match status" value="1"/>
</dbReference>
<name>A0A941W4N5_9BACT</name>
<evidence type="ECO:0000256" key="1">
    <source>
        <dbReference type="ARBA" id="ARBA00000441"/>
    </source>
</evidence>
<gene>
    <name evidence="14" type="ORF">MAG551_02255</name>
</gene>
<dbReference type="GO" id="GO:0004332">
    <property type="term" value="F:fructose-bisphosphate aldolase activity"/>
    <property type="evidence" value="ECO:0007669"/>
    <property type="project" value="UniProtKB-EC"/>
</dbReference>
<evidence type="ECO:0000256" key="10">
    <source>
        <dbReference type="ARBA" id="ARBA00031804"/>
    </source>
</evidence>
<dbReference type="PIRSF" id="PIRSF001359">
    <property type="entry name" value="F_bP_aldolase_II"/>
    <property type="match status" value="1"/>
</dbReference>
<keyword evidence="8" id="KW-0324">Glycolysis</keyword>
<keyword evidence="9" id="KW-0456">Lyase</keyword>
<evidence type="ECO:0000256" key="7">
    <source>
        <dbReference type="ARBA" id="ARBA00022833"/>
    </source>
</evidence>
<dbReference type="SUPFAM" id="SSF51569">
    <property type="entry name" value="Aldolase"/>
    <property type="match status" value="1"/>
</dbReference>
<feature type="binding site" evidence="13">
    <location>
        <position position="85"/>
    </location>
    <ligand>
        <name>Zn(2+)</name>
        <dbReference type="ChEBI" id="CHEBI:29105"/>
        <label>1</label>
        <note>catalytic</note>
    </ligand>
</feature>
<comment type="cofactor">
    <cofactor evidence="13">
        <name>Zn(2+)</name>
        <dbReference type="ChEBI" id="CHEBI:29105"/>
    </cofactor>
    <text evidence="13">Binds 2 Zn(2+) ions per subunit. One is catalytic and the other provides a structural contribution.</text>
</comment>
<dbReference type="PROSITE" id="PS00806">
    <property type="entry name" value="ALDOLASE_CLASS_II_2"/>
    <property type="match status" value="1"/>
</dbReference>
<evidence type="ECO:0000256" key="8">
    <source>
        <dbReference type="ARBA" id="ARBA00023152"/>
    </source>
</evidence>
<feature type="binding site" evidence="13">
    <location>
        <position position="149"/>
    </location>
    <ligand>
        <name>Zn(2+)</name>
        <dbReference type="ChEBI" id="CHEBI:29105"/>
        <label>2</label>
    </ligand>
</feature>
<feature type="binding site" evidence="13">
    <location>
        <position position="106"/>
    </location>
    <ligand>
        <name>Zn(2+)</name>
        <dbReference type="ChEBI" id="CHEBI:29105"/>
        <label>2</label>
    </ligand>
</feature>
<feature type="binding site" evidence="12">
    <location>
        <position position="194"/>
    </location>
    <ligand>
        <name>dihydroxyacetone phosphate</name>
        <dbReference type="ChEBI" id="CHEBI:57642"/>
    </ligand>
</feature>
<accession>A0A941W4N5</accession>
<dbReference type="PANTHER" id="PTHR30304">
    <property type="entry name" value="D-TAGATOSE-1,6-BISPHOSPHATE ALDOLASE"/>
    <property type="match status" value="1"/>
</dbReference>
<dbReference type="InterPro" id="IPR000771">
    <property type="entry name" value="FBA_II"/>
</dbReference>
<dbReference type="InterPro" id="IPR013785">
    <property type="entry name" value="Aldolase_TIM"/>
</dbReference>
<evidence type="ECO:0000256" key="6">
    <source>
        <dbReference type="ARBA" id="ARBA00022723"/>
    </source>
</evidence>
<dbReference type="Proteomes" id="UP000722750">
    <property type="component" value="Unassembled WGS sequence"/>
</dbReference>
<comment type="function">
    <text evidence="2">Catalyzes the aldol condensation of dihydroxyacetone phosphate (DHAP or glycerone-phosphate) with glyceraldehyde 3-phosphate (G3P) to form fructose 1,6-bisphosphate (FBP) in gluconeogenesis and the reverse reaction in glycolysis.</text>
</comment>
<evidence type="ECO:0000256" key="3">
    <source>
        <dbReference type="ARBA" id="ARBA00004714"/>
    </source>
</evidence>
<keyword evidence="7 13" id="KW-0862">Zinc</keyword>
<comment type="pathway">
    <text evidence="3">Carbohydrate degradation; glycolysis; D-glyceraldehyde 3-phosphate and glycerone phosphate from D-glucose: step 4/4.</text>
</comment>
<dbReference type="AlphaFoldDB" id="A0A941W4N5"/>
<dbReference type="GO" id="GO:0006096">
    <property type="term" value="P:glycolytic process"/>
    <property type="evidence" value="ECO:0007669"/>
    <property type="project" value="UniProtKB-KW"/>
</dbReference>
<sequence>MALVPMKLILDEANKGGYGVGAFNVNNMEQLQAICDAAAETSSPVIIQVSRNALQYADKGLLAAMVRYMAEEKYPHIPMSLHLDHGPDIETIKECVALGFTSVMIDGSLDYSTKDEKGSHPVRSFDDNVAITKEAVEIAHAAGVTVEGEIGTLGGIEDDTVAGGVHLTEPDEAEEFVKQTGIDALAIAIGTSHGAYKFPVGTEAKLALDIVDDVHSRCPDIGLVMHGSSSVPAHMVEEVNKYGGKVPNAVGIPTNMIQDAIGRGMRKVNIDTDGRLAITAAIRKVFVENPADFDGRKYLGPARDAVRTWIIEEMKAFGTAGHADDYKPVTLDDMKKLYAAG</sequence>
<evidence type="ECO:0000256" key="12">
    <source>
        <dbReference type="PIRSR" id="PIRSR001359-2"/>
    </source>
</evidence>
<comment type="caution">
    <text evidence="14">The sequence shown here is derived from an EMBL/GenBank/DDBJ whole genome shotgun (WGS) entry which is preliminary data.</text>
</comment>
<feature type="binding site" evidence="12">
    <location>
        <begin position="227"/>
        <end position="229"/>
    </location>
    <ligand>
        <name>dihydroxyacetone phosphate</name>
        <dbReference type="ChEBI" id="CHEBI:57642"/>
    </ligand>
</feature>
<dbReference type="EC" id="4.1.2.13" evidence="5"/>
<reference evidence="14" key="1">
    <citation type="journal article" date="2021" name="ISME J.">
        <title>Fine-scale metabolic discontinuity in a stratified prokaryote microbiome of a Red Sea deep halocline.</title>
        <authorList>
            <person name="Michoud G."/>
            <person name="Ngugi D.K."/>
            <person name="Barozzi A."/>
            <person name="Merlino G."/>
            <person name="Calleja M.L."/>
            <person name="Delgado-Huertas A."/>
            <person name="Moran X.A.G."/>
            <person name="Daffonchio D."/>
        </authorList>
    </citation>
    <scope>NUCLEOTIDE SEQUENCE</scope>
    <source>
        <strain evidence="14">SuakinDeep_MAG55_1</strain>
    </source>
</reference>
<evidence type="ECO:0000313" key="15">
    <source>
        <dbReference type="Proteomes" id="UP000722750"/>
    </source>
</evidence>
<evidence type="ECO:0000313" key="14">
    <source>
        <dbReference type="EMBL" id="MBS1259188.1"/>
    </source>
</evidence>
<dbReference type="GO" id="GO:0008270">
    <property type="term" value="F:zinc ion binding"/>
    <property type="evidence" value="ECO:0007669"/>
    <property type="project" value="InterPro"/>
</dbReference>
<dbReference type="PROSITE" id="PS00602">
    <property type="entry name" value="ALDOLASE_CLASS_II_1"/>
    <property type="match status" value="1"/>
</dbReference>
<dbReference type="NCBIfam" id="TIGR00167">
    <property type="entry name" value="cbbA"/>
    <property type="match status" value="1"/>
</dbReference>
<dbReference type="PANTHER" id="PTHR30304:SF0">
    <property type="entry name" value="D-TAGATOSE-1,6-BISPHOSPHATE ALDOLASE SUBUNIT GATY-RELATED"/>
    <property type="match status" value="1"/>
</dbReference>
<keyword evidence="6 13" id="KW-0479">Metal-binding</keyword>
<evidence type="ECO:0000256" key="4">
    <source>
        <dbReference type="ARBA" id="ARBA00005812"/>
    </source>
</evidence>
<dbReference type="InterPro" id="IPR050246">
    <property type="entry name" value="Class_II_FBP_aldolase"/>
</dbReference>